<feature type="transmembrane region" description="Helical" evidence="1">
    <location>
        <begin position="29"/>
        <end position="47"/>
    </location>
</feature>
<evidence type="ECO:0000256" key="1">
    <source>
        <dbReference type="SAM" id="Phobius"/>
    </source>
</evidence>
<comment type="caution">
    <text evidence="3">The sequence shown here is derived from an EMBL/GenBank/DDBJ whole genome shotgun (WGS) entry which is preliminary data.</text>
</comment>
<reference evidence="3 4" key="1">
    <citation type="submission" date="2011-08" db="EMBL/GenBank/DDBJ databases">
        <title>The Genome Sequence of Clostridium orbiscindens 1_3_50AFAA.</title>
        <authorList>
            <consortium name="The Broad Institute Genome Sequencing Platform"/>
            <person name="Earl A."/>
            <person name="Ward D."/>
            <person name="Feldgarden M."/>
            <person name="Gevers D."/>
            <person name="Daigneault M."/>
            <person name="Strauss J."/>
            <person name="Allen-Vercoe E."/>
            <person name="Young S.K."/>
            <person name="Zeng Q."/>
            <person name="Gargeya S."/>
            <person name="Fitzgerald M."/>
            <person name="Haas B."/>
            <person name="Abouelleil A."/>
            <person name="Alvarado L."/>
            <person name="Arachchi H.M."/>
            <person name="Berlin A."/>
            <person name="Brown A."/>
            <person name="Chapman S.B."/>
            <person name="Chen Z."/>
            <person name="Dunbar C."/>
            <person name="Freedman E."/>
            <person name="Gearin G."/>
            <person name="Gellesch M."/>
            <person name="Goldberg J."/>
            <person name="Griggs A."/>
            <person name="Gujja S."/>
            <person name="Heiman D."/>
            <person name="Howarth C."/>
            <person name="Larson L."/>
            <person name="Lui A."/>
            <person name="MacDonald P.J.P."/>
            <person name="Montmayeur A."/>
            <person name="Murphy C."/>
            <person name="Neiman D."/>
            <person name="Pearson M."/>
            <person name="Priest M."/>
            <person name="Roberts A."/>
            <person name="Saif S."/>
            <person name="Shea T."/>
            <person name="Shenoy N."/>
            <person name="Sisk P."/>
            <person name="Stolte C."/>
            <person name="Sykes S."/>
            <person name="Wortman J."/>
            <person name="Nusbaum C."/>
            <person name="Birren B."/>
        </authorList>
    </citation>
    <scope>NUCLEOTIDE SEQUENCE [LARGE SCALE GENOMIC DNA]</scope>
    <source>
        <strain evidence="3 4">1_3_50AFAA</strain>
    </source>
</reference>
<feature type="transmembrane region" description="Helical" evidence="1">
    <location>
        <begin position="222"/>
        <end position="244"/>
    </location>
</feature>
<dbReference type="InterPro" id="IPR009827">
    <property type="entry name" value="MatC_N"/>
</dbReference>
<name>A0A096BC29_FLAPL</name>
<protein>
    <recommendedName>
        <fullName evidence="2">Dicarboxylate carrier MatC N-terminal domain-containing protein</fullName>
    </recommendedName>
</protein>
<evidence type="ECO:0000313" key="4">
    <source>
        <dbReference type="Proteomes" id="UP000029585"/>
    </source>
</evidence>
<keyword evidence="4" id="KW-1185">Reference proteome</keyword>
<feature type="transmembrane region" description="Helical" evidence="1">
    <location>
        <begin position="333"/>
        <end position="352"/>
    </location>
</feature>
<keyword evidence="1" id="KW-0812">Transmembrane</keyword>
<sequence>MQVDMAILSILAVVIVFVIGAFKQNPLHLGILGMFVAFVIGKAAGIADTTIMGFFPTTLFVRVFGIMFFFAIAQANGAIELLAKKMIAKFGANARLMPFVLFYVGVILGSIGINSLAGMAILGGIGVSLAAASGADPLLYGMAGGYGIACGCYSPINEYTANIISACETAELTPNLIGIYLFCLVAFSISFAVIYFCMGGFKVNRDGTTMALNIDVLKDLPAFSRGQIISLVGIIAVIALVVVFGIDVGWAGICVAVVCILLGACKCGDAMNKVSLGSLMLICGMGTLINLVSELGGFEVMSNLLASVMSTHTVAPLMCITASILSLFTISRLVVITLIPTLPGILAAIPTASVGMAITATCAGAFASCVGPLSACGALVMSSLGQQYGEKEAQNYFTKQMVMGIVGMLVVAAVCWGGSYIGVFGS</sequence>
<organism evidence="3 4">
    <name type="scientific">Flavonifractor plautii 1_3_50AFAA</name>
    <dbReference type="NCBI Taxonomy" id="742738"/>
    <lineage>
        <taxon>Bacteria</taxon>
        <taxon>Bacillati</taxon>
        <taxon>Bacillota</taxon>
        <taxon>Clostridia</taxon>
        <taxon>Eubacteriales</taxon>
        <taxon>Oscillospiraceae</taxon>
        <taxon>Flavonifractor</taxon>
    </lineage>
</organism>
<accession>A0A096BC29</accession>
<feature type="transmembrane region" description="Helical" evidence="1">
    <location>
        <begin position="59"/>
        <end position="79"/>
    </location>
</feature>
<feature type="transmembrane region" description="Helical" evidence="1">
    <location>
        <begin position="304"/>
        <end position="328"/>
    </location>
</feature>
<dbReference type="eggNOG" id="COG1055">
    <property type="taxonomic scope" value="Bacteria"/>
</dbReference>
<dbReference type="Proteomes" id="UP000029585">
    <property type="component" value="Unassembled WGS sequence"/>
</dbReference>
<feature type="domain" description="Dicarboxylate carrier MatC N-terminal" evidence="2">
    <location>
        <begin position="6"/>
        <end position="151"/>
    </location>
</feature>
<feature type="transmembrane region" description="Helical" evidence="1">
    <location>
        <begin position="401"/>
        <end position="423"/>
    </location>
</feature>
<dbReference type="AlphaFoldDB" id="A0A096BC29"/>
<keyword evidence="1" id="KW-1133">Transmembrane helix</keyword>
<feature type="transmembrane region" description="Helical" evidence="1">
    <location>
        <begin position="274"/>
        <end position="292"/>
    </location>
</feature>
<dbReference type="HOGENOM" id="CLU_052316_0_0_9"/>
<dbReference type="RefSeq" id="WP_044938791.1">
    <property type="nucleotide sequence ID" value="NZ_KN174161.1"/>
</dbReference>
<evidence type="ECO:0000313" key="3">
    <source>
        <dbReference type="EMBL" id="KGF56953.1"/>
    </source>
</evidence>
<keyword evidence="1" id="KW-0472">Membrane</keyword>
<evidence type="ECO:0000259" key="2">
    <source>
        <dbReference type="Pfam" id="PF07158"/>
    </source>
</evidence>
<dbReference type="EMBL" id="ADLO01000022">
    <property type="protein sequence ID" value="KGF56953.1"/>
    <property type="molecule type" value="Genomic_DNA"/>
</dbReference>
<feature type="transmembrane region" description="Helical" evidence="1">
    <location>
        <begin position="179"/>
        <end position="201"/>
    </location>
</feature>
<feature type="transmembrane region" description="Helical" evidence="1">
    <location>
        <begin position="6"/>
        <end position="22"/>
    </location>
</feature>
<feature type="transmembrane region" description="Helical" evidence="1">
    <location>
        <begin position="358"/>
        <end position="380"/>
    </location>
</feature>
<dbReference type="PATRIC" id="fig|742738.3.peg.605"/>
<gene>
    <name evidence="3" type="ORF">HMPREF9460_00584</name>
</gene>
<proteinExistence type="predicted"/>
<feature type="transmembrane region" description="Helical" evidence="1">
    <location>
        <begin position="100"/>
        <end position="132"/>
    </location>
</feature>
<dbReference type="Pfam" id="PF07158">
    <property type="entry name" value="MatC_N"/>
    <property type="match status" value="1"/>
</dbReference>